<dbReference type="PANTHER" id="PTHR24074">
    <property type="entry name" value="CO-CHAPERONE PROTEIN DJLA"/>
    <property type="match status" value="1"/>
</dbReference>
<gene>
    <name evidence="3" type="ORF">N789_12715</name>
</gene>
<feature type="domain" description="J" evidence="2">
    <location>
        <begin position="54"/>
        <end position="118"/>
    </location>
</feature>
<dbReference type="OrthoDB" id="9782583at2"/>
<proteinExistence type="predicted"/>
<organism evidence="3 4">
    <name type="scientific">Arenimonas oryziterrae DSM 21050 = YC6267</name>
    <dbReference type="NCBI Taxonomy" id="1121015"/>
    <lineage>
        <taxon>Bacteria</taxon>
        <taxon>Pseudomonadati</taxon>
        <taxon>Pseudomonadota</taxon>
        <taxon>Gammaproteobacteria</taxon>
        <taxon>Lysobacterales</taxon>
        <taxon>Lysobacteraceae</taxon>
        <taxon>Arenimonas</taxon>
    </lineage>
</organism>
<dbReference type="EMBL" id="AVCI01000009">
    <property type="protein sequence ID" value="KFN42495.1"/>
    <property type="molecule type" value="Genomic_DNA"/>
</dbReference>
<comment type="caution">
    <text evidence="3">The sequence shown here is derived from an EMBL/GenBank/DDBJ whole genome shotgun (WGS) entry which is preliminary data.</text>
</comment>
<evidence type="ECO:0000259" key="2">
    <source>
        <dbReference type="PROSITE" id="PS50076"/>
    </source>
</evidence>
<keyword evidence="1" id="KW-0143">Chaperone</keyword>
<dbReference type="SMART" id="SM00271">
    <property type="entry name" value="DnaJ"/>
    <property type="match status" value="1"/>
</dbReference>
<dbReference type="STRING" id="1121015.GCA_000420545_02585"/>
<dbReference type="Pfam" id="PF00226">
    <property type="entry name" value="DnaJ"/>
    <property type="match status" value="1"/>
</dbReference>
<evidence type="ECO:0000313" key="4">
    <source>
        <dbReference type="Proteomes" id="UP000029385"/>
    </source>
</evidence>
<dbReference type="eggNOG" id="COG2214">
    <property type="taxonomic scope" value="Bacteria"/>
</dbReference>
<evidence type="ECO:0000313" key="3">
    <source>
        <dbReference type="EMBL" id="KFN42495.1"/>
    </source>
</evidence>
<dbReference type="SUPFAM" id="SSF46565">
    <property type="entry name" value="Chaperone J-domain"/>
    <property type="match status" value="1"/>
</dbReference>
<dbReference type="Proteomes" id="UP000029385">
    <property type="component" value="Unassembled WGS sequence"/>
</dbReference>
<dbReference type="PATRIC" id="fig|1121015.4.peg.2012"/>
<name>A0A091BDN9_9GAMM</name>
<reference evidence="3 4" key="1">
    <citation type="submission" date="2013-09" db="EMBL/GenBank/DDBJ databases">
        <title>Genome sequencing of Arenimonas oryziterrae.</title>
        <authorList>
            <person name="Chen F."/>
            <person name="Wang G."/>
        </authorList>
    </citation>
    <scope>NUCLEOTIDE SEQUENCE [LARGE SCALE GENOMIC DNA]</scope>
    <source>
        <strain evidence="3 4">YC6267</strain>
    </source>
</reference>
<accession>A0A091BDN9</accession>
<keyword evidence="4" id="KW-1185">Reference proteome</keyword>
<sequence>MTPWRGKAIGFLLGLLTRRVQFMVLGLIVGHLFDLGLFRARADNPPPPASPPVDPYAVLGLLPSASDEEVEQAFRRHISEYHPDRVANAAREIRDLAETRAREINAAYETIQQQRRKG</sequence>
<dbReference type="RefSeq" id="WP_022970190.1">
    <property type="nucleotide sequence ID" value="NZ_ATVD01000006.1"/>
</dbReference>
<dbReference type="InterPro" id="IPR050817">
    <property type="entry name" value="DjlA_DnaK_co-chaperone"/>
</dbReference>
<dbReference type="PRINTS" id="PR00625">
    <property type="entry name" value="JDOMAIN"/>
</dbReference>
<dbReference type="AlphaFoldDB" id="A0A091BDN9"/>
<dbReference type="InterPro" id="IPR036869">
    <property type="entry name" value="J_dom_sf"/>
</dbReference>
<dbReference type="CDD" id="cd06257">
    <property type="entry name" value="DnaJ"/>
    <property type="match status" value="1"/>
</dbReference>
<evidence type="ECO:0000256" key="1">
    <source>
        <dbReference type="ARBA" id="ARBA00023186"/>
    </source>
</evidence>
<dbReference type="PROSITE" id="PS50076">
    <property type="entry name" value="DNAJ_2"/>
    <property type="match status" value="1"/>
</dbReference>
<protein>
    <recommendedName>
        <fullName evidence="2">J domain-containing protein</fullName>
    </recommendedName>
</protein>
<dbReference type="InterPro" id="IPR001623">
    <property type="entry name" value="DnaJ_domain"/>
</dbReference>
<dbReference type="Gene3D" id="1.10.287.110">
    <property type="entry name" value="DnaJ domain"/>
    <property type="match status" value="1"/>
</dbReference>